<dbReference type="SUPFAM" id="SSF53807">
    <property type="entry name" value="Helical backbone' metal receptor"/>
    <property type="match status" value="1"/>
</dbReference>
<evidence type="ECO:0000259" key="7">
    <source>
        <dbReference type="PROSITE" id="PS50983"/>
    </source>
</evidence>
<comment type="caution">
    <text evidence="8">The sequence shown here is derived from an EMBL/GenBank/DDBJ whole genome shotgun (WGS) entry which is preliminary data.</text>
</comment>
<dbReference type="PROSITE" id="PS50983">
    <property type="entry name" value="FE_B12_PBP"/>
    <property type="match status" value="1"/>
</dbReference>
<dbReference type="PANTHER" id="PTHR30532:SF21">
    <property type="entry name" value="SIDEROPHORE-BINDING LIPOPROTEIN YFIY-RELATED"/>
    <property type="match status" value="1"/>
</dbReference>
<comment type="similarity">
    <text evidence="2">Belongs to the bacterial solute-binding protein 8 family.</text>
</comment>
<feature type="compositionally biased region" description="Polar residues" evidence="6">
    <location>
        <begin position="176"/>
        <end position="185"/>
    </location>
</feature>
<dbReference type="PANTHER" id="PTHR30532">
    <property type="entry name" value="IRON III DICITRATE-BINDING PERIPLASMIC PROTEIN"/>
    <property type="match status" value="1"/>
</dbReference>
<feature type="domain" description="Fe/B12 periplasmic-binding" evidence="7">
    <location>
        <begin position="54"/>
        <end position="185"/>
    </location>
</feature>
<evidence type="ECO:0000256" key="1">
    <source>
        <dbReference type="ARBA" id="ARBA00004196"/>
    </source>
</evidence>
<feature type="region of interest" description="Disordered" evidence="6">
    <location>
        <begin position="166"/>
        <end position="185"/>
    </location>
</feature>
<organism evidence="8 9">
    <name type="scientific">Kistimonas scapharcae</name>
    <dbReference type="NCBI Taxonomy" id="1036133"/>
    <lineage>
        <taxon>Bacteria</taxon>
        <taxon>Pseudomonadati</taxon>
        <taxon>Pseudomonadota</taxon>
        <taxon>Gammaproteobacteria</taxon>
        <taxon>Oceanospirillales</taxon>
        <taxon>Endozoicomonadaceae</taxon>
        <taxon>Kistimonas</taxon>
    </lineage>
</organism>
<dbReference type="RefSeq" id="WP_345198510.1">
    <property type="nucleotide sequence ID" value="NZ_BAABFL010000468.1"/>
</dbReference>
<evidence type="ECO:0000256" key="2">
    <source>
        <dbReference type="ARBA" id="ARBA00008814"/>
    </source>
</evidence>
<dbReference type="EMBL" id="BAABFL010000468">
    <property type="protein sequence ID" value="GAA4652019.1"/>
    <property type="molecule type" value="Genomic_DNA"/>
</dbReference>
<keyword evidence="4" id="KW-0408">Iron</keyword>
<evidence type="ECO:0000256" key="4">
    <source>
        <dbReference type="ARBA" id="ARBA00022496"/>
    </source>
</evidence>
<gene>
    <name evidence="8" type="ORF">GCM10023116_43030</name>
</gene>
<keyword evidence="9" id="KW-1185">Reference proteome</keyword>
<dbReference type="Gene3D" id="3.40.50.1980">
    <property type="entry name" value="Nitrogenase molybdenum iron protein domain"/>
    <property type="match status" value="1"/>
</dbReference>
<sequence>MQPIKRLLTIIGLGLTLAGCSDDAAQQQQAQAADITRTVQHAMGETQVPDAPKRIVVLSTEATETLLALGITPVGAVRSSTAVPSDTWFAHIRDAMADVTVVGEEKQVNLEVVAGLKPDLILGLKSRQEQIYPQLSAIAPTVFADQFNGALRENLVLMSDAVNRKSEGQQRKYSKTPVQTTWQPA</sequence>
<evidence type="ECO:0000256" key="6">
    <source>
        <dbReference type="SAM" id="MobiDB-lite"/>
    </source>
</evidence>
<evidence type="ECO:0000313" key="8">
    <source>
        <dbReference type="EMBL" id="GAA4652019.1"/>
    </source>
</evidence>
<reference evidence="9" key="1">
    <citation type="journal article" date="2019" name="Int. J. Syst. Evol. Microbiol.">
        <title>The Global Catalogue of Microorganisms (GCM) 10K type strain sequencing project: providing services to taxonomists for standard genome sequencing and annotation.</title>
        <authorList>
            <consortium name="The Broad Institute Genomics Platform"/>
            <consortium name="The Broad Institute Genome Sequencing Center for Infectious Disease"/>
            <person name="Wu L."/>
            <person name="Ma J."/>
        </authorList>
    </citation>
    <scope>NUCLEOTIDE SEQUENCE [LARGE SCALE GENOMIC DNA]</scope>
    <source>
        <strain evidence="9">JCM 17805</strain>
    </source>
</reference>
<keyword evidence="5" id="KW-0732">Signal</keyword>
<dbReference type="Pfam" id="PF01497">
    <property type="entry name" value="Peripla_BP_2"/>
    <property type="match status" value="1"/>
</dbReference>
<keyword evidence="4" id="KW-0410">Iron transport</keyword>
<proteinExistence type="inferred from homology"/>
<protein>
    <recommendedName>
        <fullName evidence="7">Fe/B12 periplasmic-binding domain-containing protein</fullName>
    </recommendedName>
</protein>
<evidence type="ECO:0000256" key="5">
    <source>
        <dbReference type="ARBA" id="ARBA00022729"/>
    </source>
</evidence>
<evidence type="ECO:0000256" key="3">
    <source>
        <dbReference type="ARBA" id="ARBA00022448"/>
    </source>
</evidence>
<accession>A0ABP8V9A8</accession>
<dbReference type="InterPro" id="IPR051313">
    <property type="entry name" value="Bact_iron-sidero_bind"/>
</dbReference>
<keyword evidence="4" id="KW-0406">Ion transport</keyword>
<evidence type="ECO:0000313" key="9">
    <source>
        <dbReference type="Proteomes" id="UP001500604"/>
    </source>
</evidence>
<keyword evidence="3" id="KW-0813">Transport</keyword>
<dbReference type="InterPro" id="IPR002491">
    <property type="entry name" value="ABC_transptr_periplasmic_BD"/>
</dbReference>
<name>A0ABP8V9A8_9GAMM</name>
<dbReference type="Proteomes" id="UP001500604">
    <property type="component" value="Unassembled WGS sequence"/>
</dbReference>
<comment type="subcellular location">
    <subcellularLocation>
        <location evidence="1">Cell envelope</location>
    </subcellularLocation>
</comment>
<dbReference type="PROSITE" id="PS51257">
    <property type="entry name" value="PROKAR_LIPOPROTEIN"/>
    <property type="match status" value="1"/>
</dbReference>